<evidence type="ECO:0000259" key="8">
    <source>
        <dbReference type="Pfam" id="PF18137"/>
    </source>
</evidence>
<dbReference type="eggNOG" id="KOG2538">
    <property type="taxonomic scope" value="Eukaryota"/>
</dbReference>
<dbReference type="KEGG" id="tut:107366818"/>
<dbReference type="InterPro" id="IPR045667">
    <property type="entry name" value="ORC3_N"/>
</dbReference>
<dbReference type="PANTHER" id="PTHR12748:SF0">
    <property type="entry name" value="ORIGIN RECOGNITION COMPLEX SUBUNIT 3"/>
    <property type="match status" value="1"/>
</dbReference>
<dbReference type="OMA" id="KYAYMHH"/>
<dbReference type="Pfam" id="PF07034">
    <property type="entry name" value="ORC3_N"/>
    <property type="match status" value="1"/>
</dbReference>
<dbReference type="GO" id="GO:0031261">
    <property type="term" value="C:DNA replication preinitiation complex"/>
    <property type="evidence" value="ECO:0007669"/>
    <property type="project" value="TreeGrafter"/>
</dbReference>
<dbReference type="Proteomes" id="UP000015104">
    <property type="component" value="Unassembled WGS sequence"/>
</dbReference>
<feature type="domain" description="Origin recognition complex subunit 3 winged helix C-terminal" evidence="8">
    <location>
        <begin position="557"/>
        <end position="670"/>
    </location>
</feature>
<sequence>MNDESYTAASSAHSYKVIKPNRRKSKTTNKIDCDLSYDDSYHHYISKLNKTYSNIEKEVFDQLLGELKEFVIRHKSVYDIAKSSSFRYTPCAVVSMSANINNLSSFSDLLIDQIEEITSLQLVVTSDDVRSIPDFVKLVQDCILDYLGIDRVEFPYSFYSVTAKFFNEKIHPKLPMVVIFKDFDCISQTLLSDLFMLMHENLEKMPVILICCQSSDIVALNMRLPSKATNNLKVENFSCRPTKDFFYLLLDDISFSTETSFKLGPKVLKHLINVYKLWDTSLSGAFRRVKLCVFEHFYNKKYAKLCCAPDEIDSTVSTLTDDELNSIRDLDSIQRRNFPKESKIAKSQLKKELRNFLDHLEDIYSELKFYHLLKESLFYWKKLTFIEDTWIPFLDSEKLSDGNDFHAICDRFCGLDSEAIISLMDNLSRHIDSVESTVFASLKKHYKDFETKTQDDQQDNHENEINPNGFRSRLRSQNGIVSSPYDKKISRTQLRSYIASQQKPKVVRKFQKWKDEFLDLLREEIDKISNPLHLPYNEIFFFNDIGQFEQLSMPTTRHDTLFALENPEKVFICKCCQSLNRLSPDISIIYSIYCDLYRVANLKKCYDTFKEFVSQHETRVSPRKRAKKDATKCDEKGLLARFISAIGDLEYLGLIRAHPRKVDHIERLVWPLNDHTRKDHDSDEQISKVLKDIKL</sequence>
<dbReference type="Pfam" id="PF18137">
    <property type="entry name" value="WHD_ORC"/>
    <property type="match status" value="1"/>
</dbReference>
<feature type="compositionally biased region" description="Basic and acidic residues" evidence="6">
    <location>
        <begin position="451"/>
        <end position="464"/>
    </location>
</feature>
<keyword evidence="3" id="KW-0235">DNA replication</keyword>
<evidence type="ECO:0000256" key="4">
    <source>
        <dbReference type="ARBA" id="ARBA00023125"/>
    </source>
</evidence>
<comment type="subcellular location">
    <subcellularLocation>
        <location evidence="1">Nucleus</location>
    </subcellularLocation>
</comment>
<dbReference type="GO" id="GO:0003688">
    <property type="term" value="F:DNA replication origin binding"/>
    <property type="evidence" value="ECO:0007669"/>
    <property type="project" value="TreeGrafter"/>
</dbReference>
<dbReference type="GO" id="GO:0005656">
    <property type="term" value="C:nuclear pre-replicative complex"/>
    <property type="evidence" value="ECO:0007669"/>
    <property type="project" value="TreeGrafter"/>
</dbReference>
<evidence type="ECO:0000256" key="1">
    <source>
        <dbReference type="ARBA" id="ARBA00004123"/>
    </source>
</evidence>
<proteinExistence type="inferred from homology"/>
<feature type="region of interest" description="Disordered" evidence="6">
    <location>
        <begin position="451"/>
        <end position="475"/>
    </location>
</feature>
<organism evidence="9 10">
    <name type="scientific">Tetranychus urticae</name>
    <name type="common">Two-spotted spider mite</name>
    <dbReference type="NCBI Taxonomy" id="32264"/>
    <lineage>
        <taxon>Eukaryota</taxon>
        <taxon>Metazoa</taxon>
        <taxon>Ecdysozoa</taxon>
        <taxon>Arthropoda</taxon>
        <taxon>Chelicerata</taxon>
        <taxon>Arachnida</taxon>
        <taxon>Acari</taxon>
        <taxon>Acariformes</taxon>
        <taxon>Trombidiformes</taxon>
        <taxon>Prostigmata</taxon>
        <taxon>Eleutherengona</taxon>
        <taxon>Raphignathae</taxon>
        <taxon>Tetranychoidea</taxon>
        <taxon>Tetranychidae</taxon>
        <taxon>Tetranychus</taxon>
    </lineage>
</organism>
<protein>
    <submittedName>
        <fullName evidence="9">Uncharacterized protein</fullName>
    </submittedName>
</protein>
<dbReference type="InterPro" id="IPR020795">
    <property type="entry name" value="ORC3"/>
</dbReference>
<name>T1KSI3_TETUR</name>
<dbReference type="EMBL" id="CAEY01000425">
    <property type="status" value="NOT_ANNOTATED_CDS"/>
    <property type="molecule type" value="Genomic_DNA"/>
</dbReference>
<evidence type="ECO:0000256" key="2">
    <source>
        <dbReference type="ARBA" id="ARBA00010977"/>
    </source>
</evidence>
<keyword evidence="10" id="KW-1185">Reference proteome</keyword>
<dbReference type="HOGENOM" id="CLU_396559_0_0_1"/>
<dbReference type="EnsemblMetazoa" id="tetur19g03240.1">
    <property type="protein sequence ID" value="tetur19g03240.1"/>
    <property type="gene ID" value="tetur19g03240"/>
</dbReference>
<evidence type="ECO:0000259" key="7">
    <source>
        <dbReference type="Pfam" id="PF07034"/>
    </source>
</evidence>
<dbReference type="InterPro" id="IPR040855">
    <property type="entry name" value="ORC_WH_C"/>
</dbReference>
<dbReference type="PANTHER" id="PTHR12748">
    <property type="entry name" value="ORIGIN RECOGNITION COMPLEX SUBUNIT 3"/>
    <property type="match status" value="1"/>
</dbReference>
<evidence type="ECO:0000256" key="6">
    <source>
        <dbReference type="SAM" id="MobiDB-lite"/>
    </source>
</evidence>
<evidence type="ECO:0000313" key="9">
    <source>
        <dbReference type="EnsemblMetazoa" id="tetur19g03240.1"/>
    </source>
</evidence>
<accession>T1KSI3</accession>
<evidence type="ECO:0000313" key="10">
    <source>
        <dbReference type="Proteomes" id="UP000015104"/>
    </source>
</evidence>
<reference evidence="9" key="2">
    <citation type="submission" date="2015-06" db="UniProtKB">
        <authorList>
            <consortium name="EnsemblMetazoa"/>
        </authorList>
    </citation>
    <scope>IDENTIFICATION</scope>
</reference>
<gene>
    <name evidence="9" type="primary">107366818</name>
</gene>
<comment type="similarity">
    <text evidence="2">Belongs to the ORC3 family.</text>
</comment>
<keyword evidence="4" id="KW-0238">DNA-binding</keyword>
<dbReference type="STRING" id="32264.T1KSI3"/>
<evidence type="ECO:0000256" key="5">
    <source>
        <dbReference type="ARBA" id="ARBA00023242"/>
    </source>
</evidence>
<dbReference type="AlphaFoldDB" id="T1KSI3"/>
<dbReference type="GO" id="GO:0005664">
    <property type="term" value="C:nuclear origin of replication recognition complex"/>
    <property type="evidence" value="ECO:0007669"/>
    <property type="project" value="InterPro"/>
</dbReference>
<dbReference type="OrthoDB" id="10265211at2759"/>
<evidence type="ECO:0000256" key="3">
    <source>
        <dbReference type="ARBA" id="ARBA00022705"/>
    </source>
</evidence>
<dbReference type="GO" id="GO:0006270">
    <property type="term" value="P:DNA replication initiation"/>
    <property type="evidence" value="ECO:0007669"/>
    <property type="project" value="TreeGrafter"/>
</dbReference>
<keyword evidence="5" id="KW-0539">Nucleus</keyword>
<reference evidence="10" key="1">
    <citation type="submission" date="2011-08" db="EMBL/GenBank/DDBJ databases">
        <authorList>
            <person name="Rombauts S."/>
        </authorList>
    </citation>
    <scope>NUCLEOTIDE SEQUENCE</scope>
    <source>
        <strain evidence="10">London</strain>
    </source>
</reference>
<feature type="domain" description="Origin recognition complex subunit 3 N-terminal" evidence="7">
    <location>
        <begin position="125"/>
        <end position="301"/>
    </location>
</feature>